<organism evidence="2 3">
    <name type="scientific">Nepenthes gracilis</name>
    <name type="common">Slender pitcher plant</name>
    <dbReference type="NCBI Taxonomy" id="150966"/>
    <lineage>
        <taxon>Eukaryota</taxon>
        <taxon>Viridiplantae</taxon>
        <taxon>Streptophyta</taxon>
        <taxon>Embryophyta</taxon>
        <taxon>Tracheophyta</taxon>
        <taxon>Spermatophyta</taxon>
        <taxon>Magnoliopsida</taxon>
        <taxon>eudicotyledons</taxon>
        <taxon>Gunneridae</taxon>
        <taxon>Pentapetalae</taxon>
        <taxon>Caryophyllales</taxon>
        <taxon>Nepenthaceae</taxon>
        <taxon>Nepenthes</taxon>
    </lineage>
</organism>
<evidence type="ECO:0000313" key="2">
    <source>
        <dbReference type="EMBL" id="GMH07182.1"/>
    </source>
</evidence>
<dbReference type="GO" id="GO:0010089">
    <property type="term" value="P:xylem development"/>
    <property type="evidence" value="ECO:0007669"/>
    <property type="project" value="InterPro"/>
</dbReference>
<gene>
    <name evidence="2" type="ORF">Nepgr_009022</name>
</gene>
<keyword evidence="3" id="KW-1185">Reference proteome</keyword>
<protein>
    <submittedName>
        <fullName evidence="2">Uncharacterized protein</fullName>
    </submittedName>
</protein>
<name>A0AAD3XJS7_NEPGR</name>
<dbReference type="PANTHER" id="PTHR33974">
    <property type="entry name" value="VASCULAR-RELATED UNKNOWN PROTEIN 1-RELATED"/>
    <property type="match status" value="1"/>
</dbReference>
<evidence type="ECO:0000313" key="3">
    <source>
        <dbReference type="Proteomes" id="UP001279734"/>
    </source>
</evidence>
<dbReference type="PANTHER" id="PTHR33974:SF2">
    <property type="entry name" value="VASCULAR-RELATED UNKNOWN PROTEIN 1"/>
    <property type="match status" value="1"/>
</dbReference>
<dbReference type="EMBL" id="BSYO01000007">
    <property type="protein sequence ID" value="GMH07182.1"/>
    <property type="molecule type" value="Genomic_DNA"/>
</dbReference>
<dbReference type="Proteomes" id="UP001279734">
    <property type="component" value="Unassembled WGS sequence"/>
</dbReference>
<dbReference type="AlphaFoldDB" id="A0AAD3XJS7"/>
<accession>A0AAD3XJS7</accession>
<evidence type="ECO:0000256" key="1">
    <source>
        <dbReference type="SAM" id="MobiDB-lite"/>
    </source>
</evidence>
<comment type="caution">
    <text evidence="2">The sequence shown here is derived from an EMBL/GenBank/DDBJ whole genome shotgun (WGS) entry which is preliminary data.</text>
</comment>
<reference evidence="2" key="1">
    <citation type="submission" date="2023-05" db="EMBL/GenBank/DDBJ databases">
        <title>Nepenthes gracilis genome sequencing.</title>
        <authorList>
            <person name="Fukushima K."/>
        </authorList>
    </citation>
    <scope>NUCLEOTIDE SEQUENCE</scope>
    <source>
        <strain evidence="2">SING2019-196</strain>
    </source>
</reference>
<feature type="region of interest" description="Disordered" evidence="1">
    <location>
        <begin position="1"/>
        <end position="20"/>
    </location>
</feature>
<dbReference type="InterPro" id="IPR039280">
    <property type="entry name" value="VUP"/>
</dbReference>
<proteinExistence type="predicted"/>
<sequence>MLMGGLTDSDGEENLPEESGWTQYLDDFSSYNRQKEEEFSSSNDHSSFITASLISDAGSGAEWKNRVENSLVSGLPTMPRKLNFMSKRITRQIPFDHSLEDTASSPVNSPKIAMSFGRAPTHSRKTEENSDNYVSKGGGCDYEAEAKKTEHEMDITGKKIDSCAELLKNKEGLFWVPVSSTSRNYDV</sequence>